<sequence length="101" mass="11500">MLSPESHTRGQTSFHYVTHHWTPGRLGRLPQSALLPLHNNNGNHAQSHRRTYTREERRPIQKVTANSTTTTTSPLSRWIVHTQKKKGQRLSSESAARVPSI</sequence>
<feature type="region of interest" description="Disordered" evidence="1">
    <location>
        <begin position="32"/>
        <end position="101"/>
    </location>
</feature>
<name>A0AAV1TXZ3_9STRA</name>
<evidence type="ECO:0000256" key="1">
    <source>
        <dbReference type="SAM" id="MobiDB-lite"/>
    </source>
</evidence>
<reference evidence="2" key="1">
    <citation type="submission" date="2024-01" db="EMBL/GenBank/DDBJ databases">
        <authorList>
            <person name="Webb A."/>
        </authorList>
    </citation>
    <scope>NUCLEOTIDE SEQUENCE</scope>
    <source>
        <strain evidence="2">Pm1</strain>
    </source>
</reference>
<dbReference type="EMBL" id="CAKLBY020000109">
    <property type="protein sequence ID" value="CAK7927256.1"/>
    <property type="molecule type" value="Genomic_DNA"/>
</dbReference>
<evidence type="ECO:0000313" key="3">
    <source>
        <dbReference type="Proteomes" id="UP001162060"/>
    </source>
</evidence>
<dbReference type="Proteomes" id="UP001162060">
    <property type="component" value="Unassembled WGS sequence"/>
</dbReference>
<organism evidence="2 3">
    <name type="scientific">Peronospora matthiolae</name>
    <dbReference type="NCBI Taxonomy" id="2874970"/>
    <lineage>
        <taxon>Eukaryota</taxon>
        <taxon>Sar</taxon>
        <taxon>Stramenopiles</taxon>
        <taxon>Oomycota</taxon>
        <taxon>Peronosporomycetes</taxon>
        <taxon>Peronosporales</taxon>
        <taxon>Peronosporaceae</taxon>
        <taxon>Peronospora</taxon>
    </lineage>
</organism>
<dbReference type="AlphaFoldDB" id="A0AAV1TXZ3"/>
<evidence type="ECO:0000313" key="2">
    <source>
        <dbReference type="EMBL" id="CAK7927256.1"/>
    </source>
</evidence>
<proteinExistence type="predicted"/>
<comment type="caution">
    <text evidence="2">The sequence shown here is derived from an EMBL/GenBank/DDBJ whole genome shotgun (WGS) entry which is preliminary data.</text>
</comment>
<gene>
    <name evidence="2" type="ORF">PM001_LOCUS12406</name>
</gene>
<accession>A0AAV1TXZ3</accession>
<protein>
    <submittedName>
        <fullName evidence="2">Uncharacterized protein</fullName>
    </submittedName>
</protein>